<evidence type="ECO:0008006" key="4">
    <source>
        <dbReference type="Google" id="ProtNLM"/>
    </source>
</evidence>
<organism evidence="2 3">
    <name type="scientific">Paenibacillus soyae</name>
    <dbReference type="NCBI Taxonomy" id="2969249"/>
    <lineage>
        <taxon>Bacteria</taxon>
        <taxon>Bacillati</taxon>
        <taxon>Bacillota</taxon>
        <taxon>Bacilli</taxon>
        <taxon>Bacillales</taxon>
        <taxon>Paenibacillaceae</taxon>
        <taxon>Paenibacillus</taxon>
    </lineage>
</organism>
<dbReference type="PROSITE" id="PS51257">
    <property type="entry name" value="PROKAR_LIPOPROTEIN"/>
    <property type="match status" value="1"/>
</dbReference>
<evidence type="ECO:0000313" key="2">
    <source>
        <dbReference type="EMBL" id="MCR2805818.1"/>
    </source>
</evidence>
<comment type="caution">
    <text evidence="2">The sequence shown here is derived from an EMBL/GenBank/DDBJ whole genome shotgun (WGS) entry which is preliminary data.</text>
</comment>
<dbReference type="EMBL" id="JANIPJ010000013">
    <property type="protein sequence ID" value="MCR2805818.1"/>
    <property type="molecule type" value="Genomic_DNA"/>
</dbReference>
<sequence length="275" mass="30263">MNKRVWLLLLICFLLAGCASNPSWEEEQLEETSNRLLDGDVEAFWTVNLDSPSGPSDEDATIRLDLKKTDGSPLQEFDIHHEKMLHLMVISDDLSYFNHIHPLNKGNGRFEIENRFPAGGKYRLIADFKPTGGDSMTKMEWVTLAGAPTPAEPIIPDKSLTKEADGVAVDLKIANLASDASTTLTFTLTDRSTGQSVVDLQPYLGAIGHVVVLSENGEQYVHVHANGEQGSGPEAVFETTFPGTGIYKIWAQFQRLNRVFTVSYVVDVPLEASGE</sequence>
<proteinExistence type="predicted"/>
<dbReference type="RefSeq" id="WP_257448688.1">
    <property type="nucleotide sequence ID" value="NZ_JANIPJ010000013.1"/>
</dbReference>
<accession>A0A9X2MTZ3</accession>
<dbReference type="Proteomes" id="UP001141950">
    <property type="component" value="Unassembled WGS sequence"/>
</dbReference>
<gene>
    <name evidence="2" type="ORF">NQZ67_18200</name>
</gene>
<feature type="signal peptide" evidence="1">
    <location>
        <begin position="1"/>
        <end position="25"/>
    </location>
</feature>
<protein>
    <recommendedName>
        <fullName evidence="4">Secreted protein</fullName>
    </recommendedName>
</protein>
<keyword evidence="1" id="KW-0732">Signal</keyword>
<name>A0A9X2MTZ3_9BACL</name>
<keyword evidence="3" id="KW-1185">Reference proteome</keyword>
<evidence type="ECO:0000256" key="1">
    <source>
        <dbReference type="SAM" id="SignalP"/>
    </source>
</evidence>
<feature type="chain" id="PRO_5040771667" description="Secreted protein" evidence="1">
    <location>
        <begin position="26"/>
        <end position="275"/>
    </location>
</feature>
<dbReference type="AlphaFoldDB" id="A0A9X2MTZ3"/>
<reference evidence="2" key="1">
    <citation type="submission" date="2022-08" db="EMBL/GenBank/DDBJ databases">
        <title>The genomic sequence of strain Paenibacillus sp. SCIV0701.</title>
        <authorList>
            <person name="Zhao H."/>
        </authorList>
    </citation>
    <scope>NUCLEOTIDE SEQUENCE</scope>
    <source>
        <strain evidence="2">SCIV0701</strain>
    </source>
</reference>
<evidence type="ECO:0000313" key="3">
    <source>
        <dbReference type="Proteomes" id="UP001141950"/>
    </source>
</evidence>